<feature type="transmembrane region" description="Helical" evidence="2">
    <location>
        <begin position="82"/>
        <end position="103"/>
    </location>
</feature>
<keyword evidence="4" id="KW-1185">Reference proteome</keyword>
<keyword evidence="2" id="KW-1133">Transmembrane helix</keyword>
<feature type="transmembrane region" description="Helical" evidence="2">
    <location>
        <begin position="42"/>
        <end position="62"/>
    </location>
</feature>
<evidence type="ECO:0000313" key="4">
    <source>
        <dbReference type="Proteomes" id="UP001500967"/>
    </source>
</evidence>
<feature type="transmembrane region" description="Helical" evidence="2">
    <location>
        <begin position="159"/>
        <end position="180"/>
    </location>
</feature>
<gene>
    <name evidence="3" type="ORF">GCM10009539_03770</name>
</gene>
<keyword evidence="2" id="KW-0472">Membrane</keyword>
<evidence type="ECO:0008006" key="5">
    <source>
        <dbReference type="Google" id="ProtNLM"/>
    </source>
</evidence>
<organism evidence="3 4">
    <name type="scientific">Cryptosporangium japonicum</name>
    <dbReference type="NCBI Taxonomy" id="80872"/>
    <lineage>
        <taxon>Bacteria</taxon>
        <taxon>Bacillati</taxon>
        <taxon>Actinomycetota</taxon>
        <taxon>Actinomycetes</taxon>
        <taxon>Cryptosporangiales</taxon>
        <taxon>Cryptosporangiaceae</taxon>
        <taxon>Cryptosporangium</taxon>
    </lineage>
</organism>
<feature type="transmembrane region" description="Helical" evidence="2">
    <location>
        <begin position="108"/>
        <end position="129"/>
    </location>
</feature>
<comment type="caution">
    <text evidence="3">The sequence shown here is derived from an EMBL/GenBank/DDBJ whole genome shotgun (WGS) entry which is preliminary data.</text>
</comment>
<evidence type="ECO:0000256" key="1">
    <source>
        <dbReference type="SAM" id="MobiDB-lite"/>
    </source>
</evidence>
<reference evidence="4" key="1">
    <citation type="journal article" date="2019" name="Int. J. Syst. Evol. Microbiol.">
        <title>The Global Catalogue of Microorganisms (GCM) 10K type strain sequencing project: providing services to taxonomists for standard genome sequencing and annotation.</title>
        <authorList>
            <consortium name="The Broad Institute Genomics Platform"/>
            <consortium name="The Broad Institute Genome Sequencing Center for Infectious Disease"/>
            <person name="Wu L."/>
            <person name="Ma J."/>
        </authorList>
    </citation>
    <scope>NUCLEOTIDE SEQUENCE [LARGE SCALE GENOMIC DNA]</scope>
    <source>
        <strain evidence="4">JCM 10425</strain>
    </source>
</reference>
<name>A0ABP3D5V3_9ACTN</name>
<accession>A0ABP3D5V3</accession>
<evidence type="ECO:0000256" key="2">
    <source>
        <dbReference type="SAM" id="Phobius"/>
    </source>
</evidence>
<keyword evidence="2" id="KW-0812">Transmembrane</keyword>
<protein>
    <recommendedName>
        <fullName evidence="5">Integral membrane protein</fullName>
    </recommendedName>
</protein>
<sequence length="193" mass="19854">MSVADELACGQQPEAVGGSGNEDSRHAPKLASPRRLPPVKPLARAAYVVGVGAALLVAALFLPRSRTVDAITGTDASRPNTAEALLLLAAVLVAGVLAVVGLVRSRPWLVAAAGIPGFLTSLAWLWYVVDLRSGNRDLSSCAHEYFCTALLRVRPDVGAYVIVVAGLVITLGGAIAAVLARRAGPARTTVAAD</sequence>
<dbReference type="Proteomes" id="UP001500967">
    <property type="component" value="Unassembled WGS sequence"/>
</dbReference>
<evidence type="ECO:0000313" key="3">
    <source>
        <dbReference type="EMBL" id="GAA0221785.1"/>
    </source>
</evidence>
<dbReference type="EMBL" id="BAAAGX010000002">
    <property type="protein sequence ID" value="GAA0221785.1"/>
    <property type="molecule type" value="Genomic_DNA"/>
</dbReference>
<feature type="region of interest" description="Disordered" evidence="1">
    <location>
        <begin position="1"/>
        <end position="35"/>
    </location>
</feature>
<proteinExistence type="predicted"/>